<dbReference type="PROSITE" id="PS50825">
    <property type="entry name" value="HYR"/>
    <property type="match status" value="1"/>
</dbReference>
<dbReference type="PANTHER" id="PTHR38787:SF3">
    <property type="entry name" value="REGULATORY P DOMAIN-CONTAINING PROTEIN"/>
    <property type="match status" value="1"/>
</dbReference>
<evidence type="ECO:0000313" key="6">
    <source>
        <dbReference type="Proteomes" id="UP000629420"/>
    </source>
</evidence>
<dbReference type="RefSeq" id="WP_202337128.1">
    <property type="nucleotide sequence ID" value="NZ_CP068439.1"/>
</dbReference>
<feature type="domain" description="HYR" evidence="4">
    <location>
        <begin position="411"/>
        <end position="496"/>
    </location>
</feature>
<dbReference type="NCBIfam" id="TIGR04183">
    <property type="entry name" value="Por_Secre_tail"/>
    <property type="match status" value="1"/>
</dbReference>
<dbReference type="Proteomes" id="UP000629420">
    <property type="component" value="Chromosome"/>
</dbReference>
<dbReference type="Pfam" id="PF18962">
    <property type="entry name" value="Por_Secre_tail"/>
    <property type="match status" value="1"/>
</dbReference>
<evidence type="ECO:0000256" key="2">
    <source>
        <dbReference type="ARBA" id="ARBA00022737"/>
    </source>
</evidence>
<dbReference type="InterPro" id="IPR013211">
    <property type="entry name" value="LVIVD"/>
</dbReference>
<evidence type="ECO:0000256" key="3">
    <source>
        <dbReference type="SAM" id="SignalP"/>
    </source>
</evidence>
<dbReference type="InterPro" id="IPR027589">
    <property type="entry name" value="Choice_anch_B"/>
</dbReference>
<evidence type="ECO:0000259" key="4">
    <source>
        <dbReference type="PROSITE" id="PS50825"/>
    </source>
</evidence>
<protein>
    <submittedName>
        <fullName evidence="5">Choice-of-anchor B family protein</fullName>
    </submittedName>
</protein>
<keyword evidence="6" id="KW-1185">Reference proteome</keyword>
<organism evidence="5 6">
    <name type="scientific">Aequorivita iocasae</name>
    <dbReference type="NCBI Taxonomy" id="2803865"/>
    <lineage>
        <taxon>Bacteria</taxon>
        <taxon>Pseudomonadati</taxon>
        <taxon>Bacteroidota</taxon>
        <taxon>Flavobacteriia</taxon>
        <taxon>Flavobacteriales</taxon>
        <taxon>Flavobacteriaceae</taxon>
        <taxon>Aequorivita</taxon>
    </lineage>
</organism>
<evidence type="ECO:0000256" key="1">
    <source>
        <dbReference type="ARBA" id="ARBA00022729"/>
    </source>
</evidence>
<dbReference type="InterPro" id="IPR026444">
    <property type="entry name" value="Secre_tail"/>
</dbReference>
<accession>A0ABX7DU08</accession>
<feature type="chain" id="PRO_5046601849" evidence="3">
    <location>
        <begin position="19"/>
        <end position="1052"/>
    </location>
</feature>
<feature type="signal peptide" evidence="3">
    <location>
        <begin position="1"/>
        <end position="18"/>
    </location>
</feature>
<gene>
    <name evidence="5" type="ORF">JK629_02850</name>
</gene>
<dbReference type="PANTHER" id="PTHR38787">
    <property type="entry name" value="REGULATORY P DOMAIN-CONTAINING PROTEIN"/>
    <property type="match status" value="1"/>
</dbReference>
<dbReference type="NCBIfam" id="TIGR04312">
    <property type="entry name" value="choice_anch_B"/>
    <property type="match status" value="1"/>
</dbReference>
<reference evidence="5 6" key="1">
    <citation type="submission" date="2021-01" db="EMBL/GenBank/DDBJ databases">
        <title>Aequorivita sp. strain KX20305, a bacterium isolated from the sediment collected at a cold seep field in South China Sea.</title>
        <authorList>
            <person name="Zhang H."/>
            <person name="Li C."/>
        </authorList>
    </citation>
    <scope>NUCLEOTIDE SEQUENCE [LARGE SCALE GENOMIC DNA]</scope>
    <source>
        <strain evidence="5 6">KX20305</strain>
    </source>
</reference>
<keyword evidence="1 3" id="KW-0732">Signal</keyword>
<dbReference type="Pfam" id="PF08309">
    <property type="entry name" value="LVIVD"/>
    <property type="match status" value="2"/>
</dbReference>
<evidence type="ECO:0000313" key="5">
    <source>
        <dbReference type="EMBL" id="QQX77227.1"/>
    </source>
</evidence>
<dbReference type="InterPro" id="IPR003410">
    <property type="entry name" value="HYR_dom"/>
</dbReference>
<name>A0ABX7DU08_9FLAO</name>
<proteinExistence type="predicted"/>
<dbReference type="EMBL" id="CP068439">
    <property type="protein sequence ID" value="QQX77227.1"/>
    <property type="molecule type" value="Genomic_DNA"/>
</dbReference>
<keyword evidence="2" id="KW-0677">Repeat</keyword>
<sequence>MKRFLQYFLLLSAPLLFSQTPCVNGMAGGFPCDGLTLQGHISIANLGGKAYSGNNPMEAQDSWGWTDPQDNKEYALVTLNDGIAFVDISVPTSPRFLGKLNSTTGATSWWHDVKVYNNHAYIVSESSNFGMQIFDLTRLRNLSTSTINTSGPNPMRIFTRDGLYTGVSTTHNLIINEETGYLYLLGSNRNGGGPRILNLNSNPTNPTAVGNISTWGYCHDAQVVLYDGPDPDYQGHEIFVGAFGGNKKVNIIDVTNKNSPTLISSVTYPNMFYTHQGWFTEDKRFFIAGDEVDEENIGGGTRTFVFDLTDLDNPSLHYTYEGPTAAIDHNGYVVGNRFYLANYNAGMRVLKIDNIYNSTPTMSEINHFDTHPSTDNASFYGAWNVYPFFKSGNIIISDLNEGLIIVKDPFFDNIPPVAICQNYTATLDKNTGSVTITADDIDNGSTDNFGITKRTITAGQTIFTCKDVGQTFNLTLTVEDDYANKSSCTATVTVAAPTTIYSGNNWNNGSPGPGSNAKISSNYDTATKGSIDACTCEIDASRTLTVAAEDYLNVTKDITVNGNLIVEHQGSVVQSDDSALVTNNGTINVNYTTPFMVPRVFLVMGSPMTTETRNGAFGNSYMFLNHLTENFLPNPDVAAQFPGAENFADDNQDNWVNFTGTLNPGEGYISRPQLNGNDGNKTYDITFEQGTLNSGNIDFTVKYNGNRNSSPNVLANPYPSAIRAIDFITANSMVNEVYFWNPNTPPSPLLPGAYTMNFSMEDISMYNLSGGTYAPSDPTQTPPNGFISTGQGFGIKATALGVASFSNSMRVTDNNNTATRPTQDGINRIWIKVTNDQYEMGNNTLVAFSPFATNEMDAGYDSKRMATVVSLYTHLEDASEELGIQSRAAFEDGAKVLMGFSTLMDESLDYTITIKDLEGVGLENATVFLIDNELNISTNLSQESYTFKAEKGTYNARFTLHFRSNEVLGDENTGLQNVSIYPNPTANVIKVVSPDARLSTLEIFDISGRRLQSIDLSTNTQYQADLSNLQSAVYFIKINTDKGSVTKQIIKQ</sequence>